<evidence type="ECO:0000313" key="2">
    <source>
        <dbReference type="Proteomes" id="UP001619911"/>
    </source>
</evidence>
<dbReference type="InterPro" id="IPR018540">
    <property type="entry name" value="Spo0E-like"/>
</dbReference>
<gene>
    <name evidence="1" type="ORF">QYG89_07460</name>
</gene>
<dbReference type="Pfam" id="PF09388">
    <property type="entry name" value="SpoOE-like"/>
    <property type="match status" value="1"/>
</dbReference>
<dbReference type="Gene3D" id="4.10.280.10">
    <property type="entry name" value="Helix-loop-helix DNA-binding domain"/>
    <property type="match status" value="1"/>
</dbReference>
<dbReference type="EMBL" id="JAUIYO010000003">
    <property type="protein sequence ID" value="MFK2825524.1"/>
    <property type="molecule type" value="Genomic_DNA"/>
</dbReference>
<reference evidence="1 2" key="1">
    <citation type="submission" date="2023-07" db="EMBL/GenBank/DDBJ databases">
        <title>Bacillus lucianemedeirus sp. nov, a new species isolated from an immunobiological production facility.</title>
        <authorList>
            <person name="Costa L.V."/>
            <person name="Miranda R.V.S.L."/>
            <person name="Brandao M.L.L."/>
            <person name="Reis C.M.F."/>
            <person name="Frazao A.M."/>
            <person name="Cruz F.V."/>
            <person name="Baio P.V.P."/>
            <person name="Veras J.F.C."/>
            <person name="Ramos J.N."/>
            <person name="Vieira V."/>
        </authorList>
    </citation>
    <scope>NUCLEOTIDE SEQUENCE [LARGE SCALE GENOMIC DNA]</scope>
    <source>
        <strain evidence="1 2">B190/17</strain>
    </source>
</reference>
<dbReference type="InterPro" id="IPR036638">
    <property type="entry name" value="HLH_DNA-bd_sf"/>
</dbReference>
<dbReference type="Proteomes" id="UP001619911">
    <property type="component" value="Unassembled WGS sequence"/>
</dbReference>
<evidence type="ECO:0000313" key="1">
    <source>
        <dbReference type="EMBL" id="MFK2825524.1"/>
    </source>
</evidence>
<protein>
    <submittedName>
        <fullName evidence="1">Aspartyl-phosphate phosphatase Spo0E family protein</fullName>
    </submittedName>
</protein>
<dbReference type="SUPFAM" id="SSF140500">
    <property type="entry name" value="BAS1536-like"/>
    <property type="match status" value="1"/>
</dbReference>
<accession>A0ABW8I7P6</accession>
<dbReference type="InterPro" id="IPR037208">
    <property type="entry name" value="Spo0E-like_sf"/>
</dbReference>
<sequence>MMNNETVNELMDQINTVRHLMISAGLSKGLTNDETIKYSEELDILINKYQLLALSSYAS</sequence>
<keyword evidence="2" id="KW-1185">Reference proteome</keyword>
<proteinExistence type="predicted"/>
<name>A0ABW8I7P6_9BACI</name>
<comment type="caution">
    <text evidence="1">The sequence shown here is derived from an EMBL/GenBank/DDBJ whole genome shotgun (WGS) entry which is preliminary data.</text>
</comment>
<organism evidence="1 2">
    <name type="scientific">Bacillus lumedeiriae</name>
    <dbReference type="NCBI Taxonomy" id="3058829"/>
    <lineage>
        <taxon>Bacteria</taxon>
        <taxon>Bacillati</taxon>
        <taxon>Bacillota</taxon>
        <taxon>Bacilli</taxon>
        <taxon>Bacillales</taxon>
        <taxon>Bacillaceae</taxon>
        <taxon>Bacillus</taxon>
    </lineage>
</organism>
<dbReference type="RefSeq" id="WP_404316163.1">
    <property type="nucleotide sequence ID" value="NZ_JAUIYO010000003.1"/>
</dbReference>